<keyword evidence="1" id="KW-0812">Transmembrane</keyword>
<evidence type="ECO:0000313" key="4">
    <source>
        <dbReference type="Proteomes" id="UP001571980"/>
    </source>
</evidence>
<proteinExistence type="predicted"/>
<evidence type="ECO:0000256" key="1">
    <source>
        <dbReference type="SAM" id="Phobius"/>
    </source>
</evidence>
<dbReference type="Pfam" id="PF00535">
    <property type="entry name" value="Glycos_transf_2"/>
    <property type="match status" value="1"/>
</dbReference>
<dbReference type="Gene3D" id="3.90.550.10">
    <property type="entry name" value="Spore Coat Polysaccharide Biosynthesis Protein SpsA, Chain A"/>
    <property type="match status" value="1"/>
</dbReference>
<protein>
    <submittedName>
        <fullName evidence="3">Glycosyltransferase family 2 protein</fullName>
    </submittedName>
</protein>
<evidence type="ECO:0000259" key="2">
    <source>
        <dbReference type="Pfam" id="PF00535"/>
    </source>
</evidence>
<reference evidence="3 4" key="1">
    <citation type="submission" date="2023-03" db="EMBL/GenBank/DDBJ databases">
        <title>Speciation in Pyrococcus: adaptation to high temperature as a mechanism.</title>
        <authorList>
            <person name="Gu J."/>
        </authorList>
    </citation>
    <scope>NUCLEOTIDE SEQUENCE [LARGE SCALE GENOMIC DNA]</scope>
    <source>
        <strain evidence="3 4">LMOA34</strain>
    </source>
</reference>
<comment type="caution">
    <text evidence="3">The sequence shown here is derived from an EMBL/GenBank/DDBJ whole genome shotgun (WGS) entry which is preliminary data.</text>
</comment>
<organism evidence="3 4">
    <name type="scientific">Pyrococcus kukulkanii</name>
    <dbReference type="NCBI Taxonomy" id="1609559"/>
    <lineage>
        <taxon>Archaea</taxon>
        <taxon>Methanobacteriati</taxon>
        <taxon>Methanobacteriota</taxon>
        <taxon>Thermococci</taxon>
        <taxon>Thermococcales</taxon>
        <taxon>Thermococcaceae</taxon>
        <taxon>Pyrococcus</taxon>
    </lineage>
</organism>
<feature type="domain" description="Glycosyltransferase 2-like" evidence="2">
    <location>
        <begin position="5"/>
        <end position="153"/>
    </location>
</feature>
<keyword evidence="1" id="KW-0472">Membrane</keyword>
<sequence>MEYALITPIRNEIENLDNLFENIINQTIKPVIWVIVDGNSNDGSFEYANTLAKKYNHSHRWIYVITQKHYFKNKHPHLNFALAVWEGYEYAKWIAKKKKISLEYIGKVDASVRIPPNYFERLLLEFQKDDRIGIASGVQYLMKDGKFIKYVSVYSHELPDTRLYRVQCIEDIGGFPITCSPDVVIVLRAINKGWKTKRVEDLPFYEHRVGGSKEGLEKGYIDKGRAMYYLGYNVDMLILNVGYFFITKRPKLGLLMLRGYLEAMKNNEKQIPDGNIREYFKKRLIELIRTKYLLTTSYDKN</sequence>
<dbReference type="RefSeq" id="WP_372824021.1">
    <property type="nucleotide sequence ID" value="NZ_JARRIF010000005.1"/>
</dbReference>
<dbReference type="EMBL" id="JARRIG010000005">
    <property type="protein sequence ID" value="MFA4804839.1"/>
    <property type="molecule type" value="Genomic_DNA"/>
</dbReference>
<dbReference type="CDD" id="cd00761">
    <property type="entry name" value="Glyco_tranf_GTA_type"/>
    <property type="match status" value="1"/>
</dbReference>
<accession>A0ABV4T6X6</accession>
<evidence type="ECO:0000313" key="3">
    <source>
        <dbReference type="EMBL" id="MFA4804839.1"/>
    </source>
</evidence>
<dbReference type="Proteomes" id="UP001571980">
    <property type="component" value="Unassembled WGS sequence"/>
</dbReference>
<name>A0ABV4T6X6_9EURY</name>
<dbReference type="InterPro" id="IPR029044">
    <property type="entry name" value="Nucleotide-diphossugar_trans"/>
</dbReference>
<gene>
    <name evidence="3" type="ORF">P8X34_08890</name>
</gene>
<dbReference type="InterPro" id="IPR001173">
    <property type="entry name" value="Glyco_trans_2-like"/>
</dbReference>
<dbReference type="SUPFAM" id="SSF53448">
    <property type="entry name" value="Nucleotide-diphospho-sugar transferases"/>
    <property type="match status" value="1"/>
</dbReference>
<feature type="transmembrane region" description="Helical" evidence="1">
    <location>
        <begin position="226"/>
        <end position="246"/>
    </location>
</feature>
<keyword evidence="1" id="KW-1133">Transmembrane helix</keyword>
<keyword evidence="4" id="KW-1185">Reference proteome</keyword>